<reference evidence="1 2" key="1">
    <citation type="submission" date="2024-01" db="EMBL/GenBank/DDBJ databases">
        <title>Comparative genomics of Cryptococcus and Kwoniella reveals pathogenesis evolution and contrasting modes of karyotype evolution via chromosome fusion or intercentromeric recombination.</title>
        <authorList>
            <person name="Coelho M.A."/>
            <person name="David-Palma M."/>
            <person name="Shea T."/>
            <person name="Bowers K."/>
            <person name="McGinley-Smith S."/>
            <person name="Mohammad A.W."/>
            <person name="Gnirke A."/>
            <person name="Yurkov A.M."/>
            <person name="Nowrousian M."/>
            <person name="Sun S."/>
            <person name="Cuomo C.A."/>
            <person name="Heitman J."/>
        </authorList>
    </citation>
    <scope>NUCLEOTIDE SEQUENCE [LARGE SCALE GENOMIC DNA]</scope>
    <source>
        <strain evidence="1 2">7685027</strain>
    </source>
</reference>
<accession>A0ABZ2AWM4</accession>
<dbReference type="EMBL" id="CP143810">
    <property type="protein sequence ID" value="WVO21756.1"/>
    <property type="molecule type" value="Genomic_DNA"/>
</dbReference>
<organism evidence="1 2">
    <name type="scientific">Cryptococcus decagattii</name>
    <dbReference type="NCBI Taxonomy" id="1859122"/>
    <lineage>
        <taxon>Eukaryota</taxon>
        <taxon>Fungi</taxon>
        <taxon>Dikarya</taxon>
        <taxon>Basidiomycota</taxon>
        <taxon>Agaricomycotina</taxon>
        <taxon>Tremellomycetes</taxon>
        <taxon>Tremellales</taxon>
        <taxon>Cryptococcaceae</taxon>
        <taxon>Cryptococcus</taxon>
        <taxon>Cryptococcus gattii species complex</taxon>
    </lineage>
</organism>
<gene>
    <name evidence="1" type="ORF">IAS62_003068</name>
</gene>
<evidence type="ECO:0000313" key="2">
    <source>
        <dbReference type="Proteomes" id="UP001432216"/>
    </source>
</evidence>
<dbReference type="GeneID" id="89989841"/>
<dbReference type="RefSeq" id="XP_064720995.1">
    <property type="nucleotide sequence ID" value="XM_064864923.1"/>
</dbReference>
<dbReference type="Proteomes" id="UP001432216">
    <property type="component" value="Chromosome 5"/>
</dbReference>
<proteinExistence type="predicted"/>
<protein>
    <submittedName>
        <fullName evidence="1">Metacaspase-1</fullName>
    </submittedName>
</protein>
<sequence>MLSCGNDVRTTRLARMFRKMAKPLEPCPTHSSQLSTNDLIRAIRSCLSQLQIHSETSAFCLPPDRYKFAIHCRYVDYGRIVHTIK</sequence>
<evidence type="ECO:0000313" key="1">
    <source>
        <dbReference type="EMBL" id="WVO21756.1"/>
    </source>
</evidence>
<keyword evidence="2" id="KW-1185">Reference proteome</keyword>
<name>A0ABZ2AWM4_9TREE</name>